<accession>A0ABD3C7J1</accession>
<reference evidence="5" key="1">
    <citation type="journal article" date="2024" name="IScience">
        <title>Strigolactones Initiate the Formation of Haustorium-like Structures in Castilleja.</title>
        <authorList>
            <person name="Buerger M."/>
            <person name="Peterson D."/>
            <person name="Chory J."/>
        </authorList>
    </citation>
    <scope>NUCLEOTIDE SEQUENCE [LARGE SCALE GENOMIC DNA]</scope>
</reference>
<evidence type="ECO:0000256" key="2">
    <source>
        <dbReference type="RuleBase" id="RU369065"/>
    </source>
</evidence>
<keyword evidence="2" id="KW-1184">Jasmonic acid signaling pathway</keyword>
<dbReference type="PANTHER" id="PTHR33077">
    <property type="entry name" value="PROTEIN TIFY 4A-RELATED-RELATED"/>
    <property type="match status" value="1"/>
</dbReference>
<comment type="similarity">
    <text evidence="1 2">Belongs to the TIFY/JAZ family.</text>
</comment>
<evidence type="ECO:0000313" key="5">
    <source>
        <dbReference type="Proteomes" id="UP001632038"/>
    </source>
</evidence>
<evidence type="ECO:0000259" key="3">
    <source>
        <dbReference type="PROSITE" id="PS51320"/>
    </source>
</evidence>
<dbReference type="InterPro" id="IPR040390">
    <property type="entry name" value="TIFY/JAZ"/>
</dbReference>
<organism evidence="4 5">
    <name type="scientific">Castilleja foliolosa</name>
    <dbReference type="NCBI Taxonomy" id="1961234"/>
    <lineage>
        <taxon>Eukaryota</taxon>
        <taxon>Viridiplantae</taxon>
        <taxon>Streptophyta</taxon>
        <taxon>Embryophyta</taxon>
        <taxon>Tracheophyta</taxon>
        <taxon>Spermatophyta</taxon>
        <taxon>Magnoliopsida</taxon>
        <taxon>eudicotyledons</taxon>
        <taxon>Gunneridae</taxon>
        <taxon>Pentapetalae</taxon>
        <taxon>asterids</taxon>
        <taxon>lamiids</taxon>
        <taxon>Lamiales</taxon>
        <taxon>Orobanchaceae</taxon>
        <taxon>Pedicularideae</taxon>
        <taxon>Castillejinae</taxon>
        <taxon>Castilleja</taxon>
    </lineage>
</organism>
<comment type="subcellular location">
    <subcellularLocation>
        <location evidence="2">Nucleus</location>
    </subcellularLocation>
</comment>
<name>A0ABD3C7J1_9LAMI</name>
<dbReference type="Pfam" id="PF06200">
    <property type="entry name" value="tify"/>
    <property type="match status" value="1"/>
</dbReference>
<sequence length="174" mass="18804">MDSFEKVDSGKFAGGRSNFSQTCSLLSQYLKVKGGFGELSLGLTPHISESKGTMDFLHLMEKSGQDSIPEKETGQMTIFYAGQVIVLDDFPADKANEIVMLASNCSSNFAPPRTAQKPAEAAAGSPNIVSAFGLQERAPHAPQPALVTDLPIARKNSLTRFLEKRKDSKRSIPN</sequence>
<dbReference type="Pfam" id="PF09425">
    <property type="entry name" value="Jas_motif"/>
    <property type="match status" value="1"/>
</dbReference>
<evidence type="ECO:0000256" key="1">
    <source>
        <dbReference type="ARBA" id="ARBA00008614"/>
    </source>
</evidence>
<dbReference type="GO" id="GO:0031347">
    <property type="term" value="P:regulation of defense response"/>
    <property type="evidence" value="ECO:0007669"/>
    <property type="project" value="UniProtKB-UniRule"/>
</dbReference>
<protein>
    <recommendedName>
        <fullName evidence="2">Protein TIFY</fullName>
    </recommendedName>
    <alternativeName>
        <fullName evidence="2">Jasmonate ZIM domain-containing protein</fullName>
    </alternativeName>
</protein>
<dbReference type="InterPro" id="IPR018467">
    <property type="entry name" value="CCT_CS"/>
</dbReference>
<dbReference type="GO" id="GO:0005634">
    <property type="term" value="C:nucleus"/>
    <property type="evidence" value="ECO:0007669"/>
    <property type="project" value="UniProtKB-SubCell"/>
</dbReference>
<dbReference type="InterPro" id="IPR010399">
    <property type="entry name" value="Tify_dom"/>
</dbReference>
<comment type="function">
    <text evidence="2">Repressor of jasmonate responses.</text>
</comment>
<comment type="caution">
    <text evidence="4">The sequence shown here is derived from an EMBL/GenBank/DDBJ whole genome shotgun (WGS) entry which is preliminary data.</text>
</comment>
<evidence type="ECO:0000313" key="4">
    <source>
        <dbReference type="EMBL" id="KAL3625284.1"/>
    </source>
</evidence>
<gene>
    <name evidence="4" type="ORF">CASFOL_030738</name>
</gene>
<feature type="domain" description="Tify" evidence="3">
    <location>
        <begin position="69"/>
        <end position="104"/>
    </location>
</feature>
<dbReference type="AlphaFoldDB" id="A0ABD3C7J1"/>
<dbReference type="PROSITE" id="PS51320">
    <property type="entry name" value="TIFY"/>
    <property type="match status" value="1"/>
</dbReference>
<dbReference type="GO" id="GO:2000022">
    <property type="term" value="P:regulation of jasmonic acid mediated signaling pathway"/>
    <property type="evidence" value="ECO:0007669"/>
    <property type="project" value="UniProtKB-UniRule"/>
</dbReference>
<dbReference type="EMBL" id="JAVIJP010000052">
    <property type="protein sequence ID" value="KAL3625284.1"/>
    <property type="molecule type" value="Genomic_DNA"/>
</dbReference>
<proteinExistence type="inferred from homology"/>
<keyword evidence="2" id="KW-0539">Nucleus</keyword>
<dbReference type="GO" id="GO:0009611">
    <property type="term" value="P:response to wounding"/>
    <property type="evidence" value="ECO:0007669"/>
    <property type="project" value="UniProtKB-UniRule"/>
</dbReference>
<keyword evidence="5" id="KW-1185">Reference proteome</keyword>
<dbReference type="SMART" id="SM00979">
    <property type="entry name" value="TIFY"/>
    <property type="match status" value="1"/>
</dbReference>
<dbReference type="PANTHER" id="PTHR33077:SF140">
    <property type="entry name" value="PROTEIN TIFY 10B"/>
    <property type="match status" value="1"/>
</dbReference>
<comment type="domain">
    <text evidence="2">The jas domain is required for interaction with COI1.</text>
</comment>
<dbReference type="Proteomes" id="UP001632038">
    <property type="component" value="Unassembled WGS sequence"/>
</dbReference>